<gene>
    <name evidence="4" type="primary">A07p048840.1_BraROA</name>
    <name evidence="4" type="ORF">IGI04_028926</name>
</gene>
<accession>A0ABQ7L3A5</accession>
<proteinExistence type="inferred from homology"/>
<organism evidence="4 5">
    <name type="scientific">Brassica rapa subsp. trilocularis</name>
    <dbReference type="NCBI Taxonomy" id="1813537"/>
    <lineage>
        <taxon>Eukaryota</taxon>
        <taxon>Viridiplantae</taxon>
        <taxon>Streptophyta</taxon>
        <taxon>Embryophyta</taxon>
        <taxon>Tracheophyta</taxon>
        <taxon>Spermatophyta</taxon>
        <taxon>Magnoliopsida</taxon>
        <taxon>eudicotyledons</taxon>
        <taxon>Gunneridae</taxon>
        <taxon>Pentapetalae</taxon>
        <taxon>rosids</taxon>
        <taxon>malvids</taxon>
        <taxon>Brassicales</taxon>
        <taxon>Brassicaceae</taxon>
        <taxon>Brassiceae</taxon>
        <taxon>Brassica</taxon>
    </lineage>
</organism>
<evidence type="ECO:0000256" key="2">
    <source>
        <dbReference type="ARBA" id="ARBA00022473"/>
    </source>
</evidence>
<keyword evidence="3" id="KW-0341">Growth regulation</keyword>
<name>A0ABQ7L3A5_BRACM</name>
<protein>
    <recommendedName>
        <fullName evidence="6">Auxin-responsive protein</fullName>
    </recommendedName>
</protein>
<comment type="similarity">
    <text evidence="1">Belongs to the ARG7 family.</text>
</comment>
<dbReference type="Proteomes" id="UP000823674">
    <property type="component" value="Chromosome A07"/>
</dbReference>
<dbReference type="PANTHER" id="PTHR36987:SF1">
    <property type="entry name" value="NADH DEHYDROGENASE [UBIQUINONE] 1 BETA SUBCOMPLEX SUBUNIT 2"/>
    <property type="match status" value="1"/>
</dbReference>
<keyword evidence="5" id="KW-1185">Reference proteome</keyword>
<sequence length="231" mass="26518">MKRLYSKGMRLSELMEKWRKRKKGYFTVYTKEGKRFVLPLDYLNHPILQVLLEMAEDEFGTTIDGPLKIPCDGSLMDHVIMLVRRSMSDNYDDDGEKKSEDCSTSTCKGASISSLIPLFRGQSQIRGLEEMGGGGGITYKGVTVHTPKTWHTVAGKGLCGVMWFWILYRAKQDGPVVMGWRHPWDGHGDHGLIEPLKIMAKKMYVSFLFSFICRNNYNCERKRQLFLFTTL</sequence>
<evidence type="ECO:0000256" key="1">
    <source>
        <dbReference type="ARBA" id="ARBA00006974"/>
    </source>
</evidence>
<evidence type="ECO:0000313" key="4">
    <source>
        <dbReference type="EMBL" id="KAG5381084.1"/>
    </source>
</evidence>
<evidence type="ECO:0008006" key="6">
    <source>
        <dbReference type="Google" id="ProtNLM"/>
    </source>
</evidence>
<dbReference type="InterPro" id="IPR044980">
    <property type="entry name" value="NDUFB2_plant/fungi"/>
</dbReference>
<dbReference type="EMBL" id="JADBGQ010000009">
    <property type="protein sequence ID" value="KAG5381084.1"/>
    <property type="molecule type" value="Genomic_DNA"/>
</dbReference>
<dbReference type="Pfam" id="PF02519">
    <property type="entry name" value="Auxin_inducible"/>
    <property type="match status" value="1"/>
</dbReference>
<reference evidence="4 5" key="1">
    <citation type="submission" date="2021-03" db="EMBL/GenBank/DDBJ databases">
        <authorList>
            <person name="King G.J."/>
            <person name="Bancroft I."/>
            <person name="Baten A."/>
            <person name="Bloomfield J."/>
            <person name="Borpatragohain P."/>
            <person name="He Z."/>
            <person name="Irish N."/>
            <person name="Irwin J."/>
            <person name="Liu K."/>
            <person name="Mauleon R.P."/>
            <person name="Moore J."/>
            <person name="Morris R."/>
            <person name="Ostergaard L."/>
            <person name="Wang B."/>
            <person name="Wells R."/>
        </authorList>
    </citation>
    <scope>NUCLEOTIDE SEQUENCE [LARGE SCALE GENOMIC DNA]</scope>
    <source>
        <strain evidence="4">R-o-18</strain>
        <tissue evidence="4">Leaf</tissue>
    </source>
</reference>
<evidence type="ECO:0000313" key="5">
    <source>
        <dbReference type="Proteomes" id="UP000823674"/>
    </source>
</evidence>
<dbReference type="InterPro" id="IPR003676">
    <property type="entry name" value="SAUR_fam"/>
</dbReference>
<comment type="caution">
    <text evidence="4">The sequence shown here is derived from an EMBL/GenBank/DDBJ whole genome shotgun (WGS) entry which is preliminary data.</text>
</comment>
<dbReference type="PANTHER" id="PTHR36987">
    <property type="entry name" value="NADH DEHYDROGENASE [UBIQUINONE] 1 BETA SUBCOMPLEX SUBUNIT 2-LIKE"/>
    <property type="match status" value="1"/>
</dbReference>
<evidence type="ECO:0000256" key="3">
    <source>
        <dbReference type="ARBA" id="ARBA00022604"/>
    </source>
</evidence>
<keyword evidence="2" id="KW-0217">Developmental protein</keyword>